<evidence type="ECO:0000313" key="1">
    <source>
        <dbReference type="EMBL" id="KAJ8899092.1"/>
    </source>
</evidence>
<reference evidence="1 2" key="1">
    <citation type="submission" date="2021-09" db="EMBL/GenBank/DDBJ databases">
        <title>Genomic insights and catalytic innovation underlie evolution of tropane alkaloids biosynthesis.</title>
        <authorList>
            <person name="Wang Y.-J."/>
            <person name="Tian T."/>
            <person name="Huang J.-P."/>
            <person name="Huang S.-X."/>
        </authorList>
    </citation>
    <scope>NUCLEOTIDE SEQUENCE [LARGE SCALE GENOMIC DNA]</scope>
    <source>
        <strain evidence="1">KIB-2018</strain>
        <tissue evidence="1">Leaf</tissue>
    </source>
</reference>
<sequence length="145" mass="16894">MYGSMKTYLSRKKGYRRINESGRRRMNQVRLGTNQKKKRFWRIKIKPKLRLKPKKFFCWLRDSYVNMMLGFARSRVVTSGYGGPRPEAIGWFGNRPFKEYDEKMVIEIYKSIVMERGGQLVPQNNSAAGKTSFGPIVKLASIAEC</sequence>
<dbReference type="PANTHER" id="PTHR33702:SF5">
    <property type="entry name" value="OS01G0308600 PROTEIN"/>
    <property type="match status" value="1"/>
</dbReference>
<accession>A0AAV8UD07</accession>
<proteinExistence type="predicted"/>
<dbReference type="PANTHER" id="PTHR33702">
    <property type="entry name" value="BNAA09G40010D PROTEIN"/>
    <property type="match status" value="1"/>
</dbReference>
<protein>
    <submittedName>
        <fullName evidence="1">Uncharacterized protein</fullName>
    </submittedName>
</protein>
<dbReference type="AlphaFoldDB" id="A0AAV8UD07"/>
<comment type="caution">
    <text evidence="1">The sequence shown here is derived from an EMBL/GenBank/DDBJ whole genome shotgun (WGS) entry which is preliminary data.</text>
</comment>
<gene>
    <name evidence="1" type="ORF">K2173_010245</name>
</gene>
<name>A0AAV8UD07_9ROSI</name>
<organism evidence="1 2">
    <name type="scientific">Erythroxylum novogranatense</name>
    <dbReference type="NCBI Taxonomy" id="1862640"/>
    <lineage>
        <taxon>Eukaryota</taxon>
        <taxon>Viridiplantae</taxon>
        <taxon>Streptophyta</taxon>
        <taxon>Embryophyta</taxon>
        <taxon>Tracheophyta</taxon>
        <taxon>Spermatophyta</taxon>
        <taxon>Magnoliopsida</taxon>
        <taxon>eudicotyledons</taxon>
        <taxon>Gunneridae</taxon>
        <taxon>Pentapetalae</taxon>
        <taxon>rosids</taxon>
        <taxon>fabids</taxon>
        <taxon>Malpighiales</taxon>
        <taxon>Erythroxylaceae</taxon>
        <taxon>Erythroxylum</taxon>
    </lineage>
</organism>
<evidence type="ECO:0000313" key="2">
    <source>
        <dbReference type="Proteomes" id="UP001159364"/>
    </source>
</evidence>
<dbReference type="Proteomes" id="UP001159364">
    <property type="component" value="Linkage Group LG08"/>
</dbReference>
<keyword evidence="2" id="KW-1185">Reference proteome</keyword>
<dbReference type="EMBL" id="JAIWQS010000008">
    <property type="protein sequence ID" value="KAJ8899092.1"/>
    <property type="molecule type" value="Genomic_DNA"/>
</dbReference>